<proteinExistence type="predicted"/>
<feature type="transmembrane region" description="Helical" evidence="1">
    <location>
        <begin position="153"/>
        <end position="175"/>
    </location>
</feature>
<name>A0AAX4NFS0_9ARCH</name>
<dbReference type="GeneID" id="95967080"/>
<keyword evidence="1" id="KW-0472">Membrane</keyword>
<dbReference type="Proteomes" id="UP001451606">
    <property type="component" value="Chromosome"/>
</dbReference>
<sequence length="247" mass="28365">MENNTNNGHPNPAKTRFLPVEFTELNWRFWSFILILVLGIYLLGLFQGSVAGAVTKYGLTDPWYSPTVLIIPFVGLFRLTCYAYRKDYHRHLFDHPVACALNTRQDKLGRAYTGETRFFRVENYHRYFMYIAVAILPFFFYDFYVSMTYLPGSVILSIGGIIILINALAVTIYTFSCHSIRHLIGGRMDCFSCTTGHKTGGKVFRFQSIFNRHHEALAWTSLAMFVFVDLYIRAVAAGIIPNLHMVL</sequence>
<keyword evidence="3" id="KW-1185">Reference proteome</keyword>
<protein>
    <recommendedName>
        <fullName evidence="4">Succinate dehydrogenase</fullName>
    </recommendedName>
</protein>
<feature type="transmembrane region" description="Helical" evidence="1">
    <location>
        <begin position="127"/>
        <end position="147"/>
    </location>
</feature>
<dbReference type="KEGG" id="omr:OXIME_000356"/>
<dbReference type="EMBL" id="CP133772">
    <property type="protein sequence ID" value="WYX99812.1"/>
    <property type="molecule type" value="Genomic_DNA"/>
</dbReference>
<evidence type="ECO:0000256" key="1">
    <source>
        <dbReference type="SAM" id="Phobius"/>
    </source>
</evidence>
<evidence type="ECO:0000313" key="2">
    <source>
        <dbReference type="EMBL" id="WYX99812.1"/>
    </source>
</evidence>
<evidence type="ECO:0000313" key="3">
    <source>
        <dbReference type="Proteomes" id="UP001451606"/>
    </source>
</evidence>
<feature type="transmembrane region" description="Helical" evidence="1">
    <location>
        <begin position="216"/>
        <end position="240"/>
    </location>
</feature>
<feature type="transmembrane region" description="Helical" evidence="1">
    <location>
        <begin position="63"/>
        <end position="84"/>
    </location>
</feature>
<organism evidence="2 3">
    <name type="scientific">Oxyplasma meridianum</name>
    <dbReference type="NCBI Taxonomy" id="3073602"/>
    <lineage>
        <taxon>Archaea</taxon>
        <taxon>Methanobacteriati</taxon>
        <taxon>Thermoplasmatota</taxon>
        <taxon>Thermoplasmata</taxon>
        <taxon>Thermoplasmatales</taxon>
        <taxon>Thermoplasmataceae</taxon>
        <taxon>Oxyplasma</taxon>
    </lineage>
</organism>
<reference evidence="2 3" key="1">
    <citation type="submission" date="2023-09" db="EMBL/GenBank/DDBJ databases">
        <authorList>
            <person name="Golyshina O.V."/>
            <person name="Lunev E.A."/>
            <person name="Bargiela R."/>
            <person name="Gaines M.C."/>
            <person name="Daum B."/>
            <person name="Bale N.J."/>
            <person name="Koenen M."/>
            <person name="Sinninghe Damst J.S."/>
            <person name="Yakimov M."/>
            <person name="Golyshin P.N."/>
        </authorList>
    </citation>
    <scope>NUCLEOTIDE SEQUENCE [LARGE SCALE GENOMIC DNA]</scope>
    <source>
        <strain evidence="2 3">M1</strain>
    </source>
</reference>
<dbReference type="RefSeq" id="WP_393971773.1">
    <property type="nucleotide sequence ID" value="NZ_CP133772.1"/>
</dbReference>
<keyword evidence="1" id="KW-0812">Transmembrane</keyword>
<accession>A0AAX4NFS0</accession>
<dbReference type="AlphaFoldDB" id="A0AAX4NFS0"/>
<keyword evidence="1" id="KW-1133">Transmembrane helix</keyword>
<gene>
    <name evidence="2" type="ORF">OXIME_000356</name>
</gene>
<feature type="transmembrane region" description="Helical" evidence="1">
    <location>
        <begin position="25"/>
        <end position="43"/>
    </location>
</feature>
<evidence type="ECO:0008006" key="4">
    <source>
        <dbReference type="Google" id="ProtNLM"/>
    </source>
</evidence>